<comment type="similarity">
    <text evidence="2 15">Belongs to the DNA polymerase type-Y family.</text>
</comment>
<dbReference type="Pfam" id="PF00817">
    <property type="entry name" value="IMS"/>
    <property type="match status" value="1"/>
</dbReference>
<dbReference type="Gene3D" id="3.40.1170.60">
    <property type="match status" value="1"/>
</dbReference>
<dbReference type="PANTHER" id="PTHR11076">
    <property type="entry name" value="DNA REPAIR POLYMERASE UMUC / TRANSFERASE FAMILY MEMBER"/>
    <property type="match status" value="1"/>
</dbReference>
<dbReference type="InterPro" id="IPR001126">
    <property type="entry name" value="UmuC"/>
</dbReference>
<feature type="binding site" evidence="15">
    <location>
        <position position="104"/>
    </location>
    <ligand>
        <name>Mg(2+)</name>
        <dbReference type="ChEBI" id="CHEBI:18420"/>
    </ligand>
</feature>
<keyword evidence="7 15" id="KW-0235">DNA replication</keyword>
<keyword evidence="12 15" id="KW-0238">DNA-binding</keyword>
<evidence type="ECO:0000256" key="10">
    <source>
        <dbReference type="ARBA" id="ARBA00022842"/>
    </source>
</evidence>
<gene>
    <name evidence="15" type="primary">dinB</name>
    <name evidence="17" type="ORF">US28_C0028G0021</name>
</gene>
<evidence type="ECO:0000256" key="5">
    <source>
        <dbReference type="ARBA" id="ARBA00022679"/>
    </source>
</evidence>
<feature type="site" description="Substrate discrimination" evidence="15">
    <location>
        <position position="13"/>
    </location>
</feature>
<evidence type="ECO:0000256" key="1">
    <source>
        <dbReference type="ARBA" id="ARBA00004496"/>
    </source>
</evidence>
<keyword evidence="10 15" id="KW-0460">Magnesium</keyword>
<evidence type="ECO:0000256" key="3">
    <source>
        <dbReference type="ARBA" id="ARBA00022457"/>
    </source>
</evidence>
<feature type="binding site" evidence="15">
    <location>
        <position position="8"/>
    </location>
    <ligand>
        <name>Mg(2+)</name>
        <dbReference type="ChEBI" id="CHEBI:18420"/>
    </ligand>
</feature>
<dbReference type="InterPro" id="IPR043502">
    <property type="entry name" value="DNA/RNA_pol_sf"/>
</dbReference>
<dbReference type="SUPFAM" id="SSF56672">
    <property type="entry name" value="DNA/RNA polymerases"/>
    <property type="match status" value="1"/>
</dbReference>
<dbReference type="HAMAP" id="MF_01113">
    <property type="entry name" value="DNApol_IV"/>
    <property type="match status" value="1"/>
</dbReference>
<comment type="subcellular location">
    <subcellularLocation>
        <location evidence="1 15">Cytoplasm</location>
    </subcellularLocation>
</comment>
<dbReference type="AlphaFoldDB" id="A0A0G0FAD6"/>
<evidence type="ECO:0000256" key="9">
    <source>
        <dbReference type="ARBA" id="ARBA00022763"/>
    </source>
</evidence>
<keyword evidence="4 15" id="KW-0963">Cytoplasm</keyword>
<dbReference type="GO" id="GO:0009432">
    <property type="term" value="P:SOS response"/>
    <property type="evidence" value="ECO:0007669"/>
    <property type="project" value="TreeGrafter"/>
</dbReference>
<dbReference type="InterPro" id="IPR053848">
    <property type="entry name" value="IMS_HHH_1"/>
</dbReference>
<evidence type="ECO:0000256" key="6">
    <source>
        <dbReference type="ARBA" id="ARBA00022695"/>
    </source>
</evidence>
<dbReference type="Gene3D" id="1.10.150.20">
    <property type="entry name" value="5' to 3' exonuclease, C-terminal subdomain"/>
    <property type="match status" value="1"/>
</dbReference>
<evidence type="ECO:0000256" key="8">
    <source>
        <dbReference type="ARBA" id="ARBA00022723"/>
    </source>
</evidence>
<dbReference type="SUPFAM" id="SSF100879">
    <property type="entry name" value="Lesion bypass DNA polymerase (Y-family), little finger domain"/>
    <property type="match status" value="1"/>
</dbReference>
<dbReference type="Pfam" id="PF21999">
    <property type="entry name" value="IMS_HHH_1"/>
    <property type="match status" value="1"/>
</dbReference>
<dbReference type="GO" id="GO:0003887">
    <property type="term" value="F:DNA-directed DNA polymerase activity"/>
    <property type="evidence" value="ECO:0007669"/>
    <property type="project" value="UniProtKB-UniRule"/>
</dbReference>
<evidence type="ECO:0000256" key="7">
    <source>
        <dbReference type="ARBA" id="ARBA00022705"/>
    </source>
</evidence>
<evidence type="ECO:0000313" key="18">
    <source>
        <dbReference type="Proteomes" id="UP000034448"/>
    </source>
</evidence>
<dbReference type="PANTHER" id="PTHR11076:SF33">
    <property type="entry name" value="DNA POLYMERASE KAPPA"/>
    <property type="match status" value="1"/>
</dbReference>
<dbReference type="PROSITE" id="PS50173">
    <property type="entry name" value="UMUC"/>
    <property type="match status" value="1"/>
</dbReference>
<dbReference type="EMBL" id="LBSJ01000028">
    <property type="protein sequence ID" value="KKQ14857.1"/>
    <property type="molecule type" value="Genomic_DNA"/>
</dbReference>
<evidence type="ECO:0000256" key="4">
    <source>
        <dbReference type="ARBA" id="ARBA00022490"/>
    </source>
</evidence>
<reference evidence="17 18" key="1">
    <citation type="journal article" date="2015" name="Nature">
        <title>rRNA introns, odd ribosomes, and small enigmatic genomes across a large radiation of phyla.</title>
        <authorList>
            <person name="Brown C.T."/>
            <person name="Hug L.A."/>
            <person name="Thomas B.C."/>
            <person name="Sharon I."/>
            <person name="Castelle C.J."/>
            <person name="Singh A."/>
            <person name="Wilkins M.J."/>
            <person name="Williams K.H."/>
            <person name="Banfield J.F."/>
        </authorList>
    </citation>
    <scope>NUCLEOTIDE SEQUENCE [LARGE SCALE GENOMIC DNA]</scope>
</reference>
<dbReference type="CDD" id="cd03586">
    <property type="entry name" value="PolY_Pol_IV_kappa"/>
    <property type="match status" value="1"/>
</dbReference>
<comment type="function">
    <text evidence="15">Poorly processive, error-prone DNA polymerase involved in untargeted mutagenesis. Copies undamaged DNA at stalled replication forks, which arise in vivo from mismatched or misaligned primer ends. These misaligned primers can be extended by PolIV. Exhibits no 3'-5' exonuclease (proofreading) activity. May be involved in translesional synthesis, in conjunction with the beta clamp from PolIII.</text>
</comment>
<proteinExistence type="inferred from homology"/>
<evidence type="ECO:0000256" key="2">
    <source>
        <dbReference type="ARBA" id="ARBA00010945"/>
    </source>
</evidence>
<dbReference type="GO" id="GO:0005829">
    <property type="term" value="C:cytosol"/>
    <property type="evidence" value="ECO:0007669"/>
    <property type="project" value="TreeGrafter"/>
</dbReference>
<feature type="domain" description="UmuC" evidence="16">
    <location>
        <begin position="4"/>
        <end position="222"/>
    </location>
</feature>
<dbReference type="GO" id="GO:0006261">
    <property type="term" value="P:DNA-templated DNA replication"/>
    <property type="evidence" value="ECO:0007669"/>
    <property type="project" value="UniProtKB-UniRule"/>
</dbReference>
<keyword evidence="13 15" id="KW-0234">DNA repair</keyword>
<dbReference type="InterPro" id="IPR036775">
    <property type="entry name" value="DNA_pol_Y-fam_lit_finger_sf"/>
</dbReference>
<keyword evidence="11 15" id="KW-0239">DNA-directed DNA polymerase</keyword>
<keyword evidence="3 15" id="KW-0515">Mutator protein</keyword>
<comment type="subunit">
    <text evidence="15">Monomer.</text>
</comment>
<evidence type="ECO:0000256" key="12">
    <source>
        <dbReference type="ARBA" id="ARBA00023125"/>
    </source>
</evidence>
<dbReference type="Gene3D" id="3.30.70.270">
    <property type="match status" value="1"/>
</dbReference>
<dbReference type="GO" id="GO:0000287">
    <property type="term" value="F:magnesium ion binding"/>
    <property type="evidence" value="ECO:0007669"/>
    <property type="project" value="UniProtKB-UniRule"/>
</dbReference>
<dbReference type="Pfam" id="PF11799">
    <property type="entry name" value="IMS_C"/>
    <property type="match status" value="1"/>
</dbReference>
<name>A0A0G0FAD6_9BACT</name>
<dbReference type="EC" id="2.7.7.7" evidence="15"/>
<evidence type="ECO:0000256" key="11">
    <source>
        <dbReference type="ARBA" id="ARBA00022932"/>
    </source>
</evidence>
<keyword evidence="5 15" id="KW-0808">Transferase</keyword>
<dbReference type="InterPro" id="IPR017961">
    <property type="entry name" value="DNA_pol_Y-fam_little_finger"/>
</dbReference>
<accession>A0A0G0FAD6</accession>
<evidence type="ECO:0000256" key="14">
    <source>
        <dbReference type="ARBA" id="ARBA00049244"/>
    </source>
</evidence>
<dbReference type="GO" id="GO:0006281">
    <property type="term" value="P:DNA repair"/>
    <property type="evidence" value="ECO:0007669"/>
    <property type="project" value="UniProtKB-UniRule"/>
</dbReference>
<keyword evidence="6 15" id="KW-0548">Nucleotidyltransferase</keyword>
<dbReference type="InterPro" id="IPR050116">
    <property type="entry name" value="DNA_polymerase-Y"/>
</dbReference>
<evidence type="ECO:0000313" key="17">
    <source>
        <dbReference type="EMBL" id="KKQ14857.1"/>
    </source>
</evidence>
<dbReference type="GO" id="GO:0003684">
    <property type="term" value="F:damaged DNA binding"/>
    <property type="evidence" value="ECO:0007669"/>
    <property type="project" value="InterPro"/>
</dbReference>
<organism evidence="17 18">
    <name type="scientific">Candidatus Daviesbacteria bacterium GW2011_GWA1_36_8</name>
    <dbReference type="NCBI Taxonomy" id="1618417"/>
    <lineage>
        <taxon>Bacteria</taxon>
        <taxon>Candidatus Daviesiibacteriota</taxon>
    </lineage>
</organism>
<comment type="caution">
    <text evidence="17">The sequence shown here is derived from an EMBL/GenBank/DDBJ whole genome shotgun (WGS) entry which is preliminary data.</text>
</comment>
<evidence type="ECO:0000256" key="15">
    <source>
        <dbReference type="HAMAP-Rule" id="MF_01113"/>
    </source>
</evidence>
<sequence length="471" mass="52997">MRTILHIDFNSYFATVEQQANPRLRGKPVGVTGGDRFKRTVLGAASVEAKKFGVKTGMRIPEALKLCPRLILVKGDSYKYLESTKRFLNILKDYSPYVEVFSIDEVFLELRNFSWGPVRSQPQKCPRSLPFAAGSFWGAPLPATPAKNYPLSPLETALDIKRRISEEVGEWVKCSIGISYNRRMAKLAGSLYKPDGLVVIADEEGARFILDRVELDEICGIGFAIKKRLNNMGVFSFKDLRKVPLEALLASFKSYGKVLFDLSRGIDETSVLPFYEKEEVKSVGHRYTIDHDTKDLAEIKQVLLKLVELIAKRLRTKKLVGKTVSIWVRNAFKPHLRGEVIAKPVAHLGGEFAHPRGELGGGGFQGAGMQATIAFTDSGMEIFNGAWKSFLKIWDGSEIRMVGVSVSNLKPKNPENLTFLEDKLRIEKLTKIMDEVNNRYGDFTLQRGVLLGSRKVKRMPNPFLADYRFKI</sequence>
<feature type="active site" evidence="15">
    <location>
        <position position="105"/>
    </location>
</feature>
<dbReference type="Gene3D" id="3.30.1490.100">
    <property type="entry name" value="DNA polymerase, Y-family, little finger domain"/>
    <property type="match status" value="1"/>
</dbReference>
<keyword evidence="9 15" id="KW-0227">DNA damage</keyword>
<dbReference type="InterPro" id="IPR022880">
    <property type="entry name" value="DNApol_IV"/>
</dbReference>
<dbReference type="InterPro" id="IPR043128">
    <property type="entry name" value="Rev_trsase/Diguanyl_cyclase"/>
</dbReference>
<dbReference type="Proteomes" id="UP000034448">
    <property type="component" value="Unassembled WGS sequence"/>
</dbReference>
<comment type="cofactor">
    <cofactor evidence="15">
        <name>Mg(2+)</name>
        <dbReference type="ChEBI" id="CHEBI:18420"/>
    </cofactor>
    <text evidence="15">Binds 2 magnesium ions per subunit.</text>
</comment>
<dbReference type="GO" id="GO:0042276">
    <property type="term" value="P:error-prone translesion synthesis"/>
    <property type="evidence" value="ECO:0007669"/>
    <property type="project" value="TreeGrafter"/>
</dbReference>
<evidence type="ECO:0000256" key="13">
    <source>
        <dbReference type="ARBA" id="ARBA00023204"/>
    </source>
</evidence>
<comment type="catalytic activity">
    <reaction evidence="14 15">
        <text>DNA(n) + a 2'-deoxyribonucleoside 5'-triphosphate = DNA(n+1) + diphosphate</text>
        <dbReference type="Rhea" id="RHEA:22508"/>
        <dbReference type="Rhea" id="RHEA-COMP:17339"/>
        <dbReference type="Rhea" id="RHEA-COMP:17340"/>
        <dbReference type="ChEBI" id="CHEBI:33019"/>
        <dbReference type="ChEBI" id="CHEBI:61560"/>
        <dbReference type="ChEBI" id="CHEBI:173112"/>
        <dbReference type="EC" id="2.7.7.7"/>
    </reaction>
</comment>
<evidence type="ECO:0000259" key="16">
    <source>
        <dbReference type="PROSITE" id="PS50173"/>
    </source>
</evidence>
<protein>
    <recommendedName>
        <fullName evidence="15">DNA polymerase IV</fullName>
        <shortName evidence="15">Pol IV</shortName>
        <ecNumber evidence="15">2.7.7.7</ecNumber>
    </recommendedName>
</protein>
<keyword evidence="8 15" id="KW-0479">Metal-binding</keyword>